<gene>
    <name evidence="2" type="ORF">Aple_040650</name>
</gene>
<feature type="transmembrane region" description="Helical" evidence="1">
    <location>
        <begin position="23"/>
        <end position="45"/>
    </location>
</feature>
<evidence type="ECO:0000256" key="1">
    <source>
        <dbReference type="SAM" id="Phobius"/>
    </source>
</evidence>
<comment type="caution">
    <text evidence="2">The sequence shown here is derived from an EMBL/GenBank/DDBJ whole genome shotgun (WGS) entry which is preliminary data.</text>
</comment>
<evidence type="ECO:0000313" key="2">
    <source>
        <dbReference type="EMBL" id="GES21169.1"/>
    </source>
</evidence>
<accession>A0A5M3XM20</accession>
<protein>
    <submittedName>
        <fullName evidence="2">Uncharacterized protein</fullName>
    </submittedName>
</protein>
<keyword evidence="1" id="KW-0472">Membrane</keyword>
<organism evidence="2 3">
    <name type="scientific">Acrocarpospora pleiomorpha</name>
    <dbReference type="NCBI Taxonomy" id="90975"/>
    <lineage>
        <taxon>Bacteria</taxon>
        <taxon>Bacillati</taxon>
        <taxon>Actinomycetota</taxon>
        <taxon>Actinomycetes</taxon>
        <taxon>Streptosporangiales</taxon>
        <taxon>Streptosporangiaceae</taxon>
        <taxon>Acrocarpospora</taxon>
    </lineage>
</organism>
<proteinExistence type="predicted"/>
<keyword evidence="3" id="KW-1185">Reference proteome</keyword>
<keyword evidence="1" id="KW-1133">Transmembrane helix</keyword>
<name>A0A5M3XM20_9ACTN</name>
<dbReference type="EMBL" id="BLAF01000021">
    <property type="protein sequence ID" value="GES21169.1"/>
    <property type="molecule type" value="Genomic_DNA"/>
</dbReference>
<reference evidence="2 3" key="1">
    <citation type="submission" date="2019-10" db="EMBL/GenBank/DDBJ databases">
        <title>Whole genome shotgun sequence of Acrocarpospora pleiomorpha NBRC 16267.</title>
        <authorList>
            <person name="Ichikawa N."/>
            <person name="Kimura A."/>
            <person name="Kitahashi Y."/>
            <person name="Komaki H."/>
            <person name="Oguchi A."/>
        </authorList>
    </citation>
    <scope>NUCLEOTIDE SEQUENCE [LARGE SCALE GENOMIC DNA]</scope>
    <source>
        <strain evidence="2 3">NBRC 16267</strain>
    </source>
</reference>
<keyword evidence="1" id="KW-0812">Transmembrane</keyword>
<dbReference type="AlphaFoldDB" id="A0A5M3XM20"/>
<evidence type="ECO:0000313" key="3">
    <source>
        <dbReference type="Proteomes" id="UP000377595"/>
    </source>
</evidence>
<sequence length="83" mass="9128">MVAVALGLLLSYADTYWGLTPVWLAITVTVIVTLAPAPTLIRLVYAVPRIYAKDAMTSPQATSRPMRLVSIVFIAWAVLQRIK</sequence>
<dbReference type="Proteomes" id="UP000377595">
    <property type="component" value="Unassembled WGS sequence"/>
</dbReference>